<name>A0AAV7UXX5_PLEWA</name>
<organism evidence="2 3">
    <name type="scientific">Pleurodeles waltl</name>
    <name type="common">Iberian ribbed newt</name>
    <dbReference type="NCBI Taxonomy" id="8319"/>
    <lineage>
        <taxon>Eukaryota</taxon>
        <taxon>Metazoa</taxon>
        <taxon>Chordata</taxon>
        <taxon>Craniata</taxon>
        <taxon>Vertebrata</taxon>
        <taxon>Euteleostomi</taxon>
        <taxon>Amphibia</taxon>
        <taxon>Batrachia</taxon>
        <taxon>Caudata</taxon>
        <taxon>Salamandroidea</taxon>
        <taxon>Salamandridae</taxon>
        <taxon>Pleurodelinae</taxon>
        <taxon>Pleurodeles</taxon>
    </lineage>
</organism>
<proteinExistence type="predicted"/>
<accession>A0AAV7UXX5</accession>
<comment type="caution">
    <text evidence="2">The sequence shown here is derived from an EMBL/GenBank/DDBJ whole genome shotgun (WGS) entry which is preliminary data.</text>
</comment>
<reference evidence="2" key="1">
    <citation type="journal article" date="2022" name="bioRxiv">
        <title>Sequencing and chromosome-scale assembly of the giantPleurodeles waltlgenome.</title>
        <authorList>
            <person name="Brown T."/>
            <person name="Elewa A."/>
            <person name="Iarovenko S."/>
            <person name="Subramanian E."/>
            <person name="Araus A.J."/>
            <person name="Petzold A."/>
            <person name="Susuki M."/>
            <person name="Suzuki K.-i.T."/>
            <person name="Hayashi T."/>
            <person name="Toyoda A."/>
            <person name="Oliveira C."/>
            <person name="Osipova E."/>
            <person name="Leigh N.D."/>
            <person name="Simon A."/>
            <person name="Yun M.H."/>
        </authorList>
    </citation>
    <scope>NUCLEOTIDE SEQUENCE</scope>
    <source>
        <strain evidence="2">20211129_DDA</strain>
        <tissue evidence="2">Liver</tissue>
    </source>
</reference>
<protein>
    <submittedName>
        <fullName evidence="2">Uncharacterized protein</fullName>
    </submittedName>
</protein>
<evidence type="ECO:0000256" key="1">
    <source>
        <dbReference type="SAM" id="MobiDB-lite"/>
    </source>
</evidence>
<dbReference type="EMBL" id="JANPWB010000004">
    <property type="protein sequence ID" value="KAJ1193426.1"/>
    <property type="molecule type" value="Genomic_DNA"/>
</dbReference>
<evidence type="ECO:0000313" key="2">
    <source>
        <dbReference type="EMBL" id="KAJ1193426.1"/>
    </source>
</evidence>
<feature type="region of interest" description="Disordered" evidence="1">
    <location>
        <begin position="29"/>
        <end position="59"/>
    </location>
</feature>
<dbReference type="AlphaFoldDB" id="A0AAV7UXX5"/>
<gene>
    <name evidence="2" type="ORF">NDU88_002724</name>
</gene>
<dbReference type="Proteomes" id="UP001066276">
    <property type="component" value="Chromosome 2_2"/>
</dbReference>
<evidence type="ECO:0000313" key="3">
    <source>
        <dbReference type="Proteomes" id="UP001066276"/>
    </source>
</evidence>
<sequence>MNSSQGAHIGPAVLQSLVANEKSWILGSRAESRSVQRRGGSGSGVRANRLAHKQDLGQTASRSLTPQIVEFVMQLPRQAMSLSDECTLCPAWKRIGLRDLQST</sequence>
<keyword evidence="3" id="KW-1185">Reference proteome</keyword>